<proteinExistence type="predicted"/>
<sequence>MLVEGKVARKNLSRARYVKAPSSLFFNCMLQRRPTIEYYDFHFVMQSMFDWLDKWQTLAYGNDSNETNTDLTAVTHRYFHRLALNFCIKEKSVGDMRVRAGKTAEESPVTQESGETNWSRRFTSVTGKRGTLKLVLSRVM</sequence>
<gene>
    <name evidence="1" type="ORF">HAX54_027561</name>
</gene>
<reference evidence="1 2" key="1">
    <citation type="journal article" date="2021" name="BMC Genomics">
        <title>Datura genome reveals duplications of psychoactive alkaloid biosynthetic genes and high mutation rate following tissue culture.</title>
        <authorList>
            <person name="Rajewski A."/>
            <person name="Carter-House D."/>
            <person name="Stajich J."/>
            <person name="Litt A."/>
        </authorList>
    </citation>
    <scope>NUCLEOTIDE SEQUENCE [LARGE SCALE GENOMIC DNA]</scope>
    <source>
        <strain evidence="1">AR-01</strain>
    </source>
</reference>
<dbReference type="Proteomes" id="UP000823775">
    <property type="component" value="Unassembled WGS sequence"/>
</dbReference>
<protein>
    <submittedName>
        <fullName evidence="1">Uncharacterized protein</fullName>
    </submittedName>
</protein>
<organism evidence="1 2">
    <name type="scientific">Datura stramonium</name>
    <name type="common">Jimsonweed</name>
    <name type="synonym">Common thornapple</name>
    <dbReference type="NCBI Taxonomy" id="4076"/>
    <lineage>
        <taxon>Eukaryota</taxon>
        <taxon>Viridiplantae</taxon>
        <taxon>Streptophyta</taxon>
        <taxon>Embryophyta</taxon>
        <taxon>Tracheophyta</taxon>
        <taxon>Spermatophyta</taxon>
        <taxon>Magnoliopsida</taxon>
        <taxon>eudicotyledons</taxon>
        <taxon>Gunneridae</taxon>
        <taxon>Pentapetalae</taxon>
        <taxon>asterids</taxon>
        <taxon>lamiids</taxon>
        <taxon>Solanales</taxon>
        <taxon>Solanaceae</taxon>
        <taxon>Solanoideae</taxon>
        <taxon>Datureae</taxon>
        <taxon>Datura</taxon>
    </lineage>
</organism>
<dbReference type="EMBL" id="JACEIK010003348">
    <property type="protein sequence ID" value="MCD9641394.1"/>
    <property type="molecule type" value="Genomic_DNA"/>
</dbReference>
<accession>A0ABS8V5G5</accession>
<evidence type="ECO:0000313" key="1">
    <source>
        <dbReference type="EMBL" id="MCD9641394.1"/>
    </source>
</evidence>
<name>A0ABS8V5G5_DATST</name>
<keyword evidence="2" id="KW-1185">Reference proteome</keyword>
<comment type="caution">
    <text evidence="1">The sequence shown here is derived from an EMBL/GenBank/DDBJ whole genome shotgun (WGS) entry which is preliminary data.</text>
</comment>
<evidence type="ECO:0000313" key="2">
    <source>
        <dbReference type="Proteomes" id="UP000823775"/>
    </source>
</evidence>